<protein>
    <submittedName>
        <fullName evidence="2">Uncharacterized protein</fullName>
    </submittedName>
</protein>
<name>A0A165TL98_9APHY</name>
<feature type="region of interest" description="Disordered" evidence="1">
    <location>
        <begin position="1"/>
        <end position="21"/>
    </location>
</feature>
<dbReference type="EMBL" id="KV429036">
    <property type="protein sequence ID" value="KZT73606.1"/>
    <property type="molecule type" value="Genomic_DNA"/>
</dbReference>
<accession>A0A165TL98</accession>
<feature type="region of interest" description="Disordered" evidence="1">
    <location>
        <begin position="35"/>
        <end position="204"/>
    </location>
</feature>
<evidence type="ECO:0000313" key="3">
    <source>
        <dbReference type="Proteomes" id="UP000076727"/>
    </source>
</evidence>
<evidence type="ECO:0000313" key="2">
    <source>
        <dbReference type="EMBL" id="KZT73606.1"/>
    </source>
</evidence>
<evidence type="ECO:0000256" key="1">
    <source>
        <dbReference type="SAM" id="MobiDB-lite"/>
    </source>
</evidence>
<gene>
    <name evidence="2" type="ORF">DAEQUDRAFT_683890</name>
</gene>
<keyword evidence="3" id="KW-1185">Reference proteome</keyword>
<feature type="compositionally biased region" description="Basic and acidic residues" evidence="1">
    <location>
        <begin position="56"/>
        <end position="66"/>
    </location>
</feature>
<organism evidence="2 3">
    <name type="scientific">Daedalea quercina L-15889</name>
    <dbReference type="NCBI Taxonomy" id="1314783"/>
    <lineage>
        <taxon>Eukaryota</taxon>
        <taxon>Fungi</taxon>
        <taxon>Dikarya</taxon>
        <taxon>Basidiomycota</taxon>
        <taxon>Agaricomycotina</taxon>
        <taxon>Agaricomycetes</taxon>
        <taxon>Polyporales</taxon>
        <taxon>Fomitopsis</taxon>
    </lineage>
</organism>
<dbReference type="Proteomes" id="UP000076727">
    <property type="component" value="Unassembled WGS sequence"/>
</dbReference>
<reference evidence="2 3" key="1">
    <citation type="journal article" date="2016" name="Mol. Biol. Evol.">
        <title>Comparative Genomics of Early-Diverging Mushroom-Forming Fungi Provides Insights into the Origins of Lignocellulose Decay Capabilities.</title>
        <authorList>
            <person name="Nagy L.G."/>
            <person name="Riley R."/>
            <person name="Tritt A."/>
            <person name="Adam C."/>
            <person name="Daum C."/>
            <person name="Floudas D."/>
            <person name="Sun H."/>
            <person name="Yadav J.S."/>
            <person name="Pangilinan J."/>
            <person name="Larsson K.H."/>
            <person name="Matsuura K."/>
            <person name="Barry K."/>
            <person name="Labutti K."/>
            <person name="Kuo R."/>
            <person name="Ohm R.A."/>
            <person name="Bhattacharya S.S."/>
            <person name="Shirouzu T."/>
            <person name="Yoshinaga Y."/>
            <person name="Martin F.M."/>
            <person name="Grigoriev I.V."/>
            <person name="Hibbett D.S."/>
        </authorList>
    </citation>
    <scope>NUCLEOTIDE SEQUENCE [LARGE SCALE GENOMIC DNA]</scope>
    <source>
        <strain evidence="2 3">L-15889</strain>
    </source>
</reference>
<dbReference type="AlphaFoldDB" id="A0A165TL98"/>
<dbReference type="STRING" id="1314783.A0A165TL98"/>
<feature type="compositionally biased region" description="Gly residues" evidence="1">
    <location>
        <begin position="152"/>
        <end position="162"/>
    </location>
</feature>
<feature type="compositionally biased region" description="Polar residues" evidence="1">
    <location>
        <begin position="97"/>
        <end position="120"/>
    </location>
</feature>
<dbReference type="OrthoDB" id="3355886at2759"/>
<proteinExistence type="predicted"/>
<sequence>MSAFRAVSKHTRSLSRTMTARPAAVRAFHSPFKVLANSPLTSPPPPSSTVSPIYEKQQDHSPEPQRSHAGTQTYVVSEPDPSHTPYEVPSGAYPTSAPYQNFAATEAPNQGAQRSSTSASYAHPTLTRKVPQNESGVMASAAVRHAEAPGEMVGGSGGGLGLMDGKSTRSGEGSLAERNPAPDTPGVAEKWSKMGNANAWKDRK</sequence>